<dbReference type="Proteomes" id="UP000008207">
    <property type="component" value="Chromosome"/>
</dbReference>
<protein>
    <submittedName>
        <fullName evidence="6">Transcriptional regulator, LysR family</fullName>
    </submittedName>
</protein>
<dbReference type="Gene3D" id="1.10.10.10">
    <property type="entry name" value="Winged helix-like DNA-binding domain superfamily/Winged helix DNA-binding domain"/>
    <property type="match status" value="1"/>
</dbReference>
<dbReference type="CDD" id="cd05466">
    <property type="entry name" value="PBP2_LTTR_substrate"/>
    <property type="match status" value="1"/>
</dbReference>
<dbReference type="InterPro" id="IPR036388">
    <property type="entry name" value="WH-like_DNA-bd_sf"/>
</dbReference>
<dbReference type="PANTHER" id="PTHR30126:SF94">
    <property type="entry name" value="LYSR FAMILY TRANSCRIPTIONAL REGULATOR"/>
    <property type="match status" value="1"/>
</dbReference>
<dbReference type="SUPFAM" id="SSF53850">
    <property type="entry name" value="Periplasmic binding protein-like II"/>
    <property type="match status" value="1"/>
</dbReference>
<dbReference type="EMBL" id="CP001349">
    <property type="protein sequence ID" value="ACL55527.1"/>
    <property type="molecule type" value="Genomic_DNA"/>
</dbReference>
<dbReference type="PROSITE" id="PS50931">
    <property type="entry name" value="HTH_LYSR"/>
    <property type="match status" value="1"/>
</dbReference>
<dbReference type="InterPro" id="IPR000847">
    <property type="entry name" value="LysR_HTH_N"/>
</dbReference>
<name>B8ICD9_METNO</name>
<dbReference type="RefSeq" id="WP_015927237.1">
    <property type="nucleotide sequence ID" value="NC_011894.1"/>
</dbReference>
<proteinExistence type="inferred from homology"/>
<reference evidence="6 7" key="1">
    <citation type="submission" date="2009-01" db="EMBL/GenBank/DDBJ databases">
        <title>Complete sequence of chromosome of Methylobacterium nodulans ORS 2060.</title>
        <authorList>
            <consortium name="US DOE Joint Genome Institute"/>
            <person name="Lucas S."/>
            <person name="Copeland A."/>
            <person name="Lapidus A."/>
            <person name="Glavina del Rio T."/>
            <person name="Dalin E."/>
            <person name="Tice H."/>
            <person name="Bruce D."/>
            <person name="Goodwin L."/>
            <person name="Pitluck S."/>
            <person name="Sims D."/>
            <person name="Brettin T."/>
            <person name="Detter J.C."/>
            <person name="Han C."/>
            <person name="Larimer F."/>
            <person name="Land M."/>
            <person name="Hauser L."/>
            <person name="Kyrpides N."/>
            <person name="Ivanova N."/>
            <person name="Marx C.J."/>
            <person name="Richardson P."/>
        </authorList>
    </citation>
    <scope>NUCLEOTIDE SEQUENCE [LARGE SCALE GENOMIC DNA]</scope>
    <source>
        <strain evidence="7">LMG 21967 / CNCM I-2342 / ORS 2060</strain>
    </source>
</reference>
<dbReference type="PRINTS" id="PR00039">
    <property type="entry name" value="HTHLYSR"/>
</dbReference>
<accession>B8ICD9</accession>
<dbReference type="Gene3D" id="3.40.190.290">
    <property type="match status" value="1"/>
</dbReference>
<evidence type="ECO:0000259" key="5">
    <source>
        <dbReference type="PROSITE" id="PS50931"/>
    </source>
</evidence>
<gene>
    <name evidence="6" type="ordered locus">Mnod_0485</name>
</gene>
<evidence type="ECO:0000256" key="2">
    <source>
        <dbReference type="ARBA" id="ARBA00023015"/>
    </source>
</evidence>
<dbReference type="KEGG" id="mno:Mnod_0485"/>
<dbReference type="OrthoDB" id="9803735at2"/>
<comment type="similarity">
    <text evidence="1">Belongs to the LysR transcriptional regulatory family.</text>
</comment>
<evidence type="ECO:0000256" key="1">
    <source>
        <dbReference type="ARBA" id="ARBA00009437"/>
    </source>
</evidence>
<dbReference type="STRING" id="460265.Mnod_0485"/>
<dbReference type="GO" id="GO:0003700">
    <property type="term" value="F:DNA-binding transcription factor activity"/>
    <property type="evidence" value="ECO:0007669"/>
    <property type="project" value="InterPro"/>
</dbReference>
<dbReference type="InterPro" id="IPR005119">
    <property type="entry name" value="LysR_subst-bd"/>
</dbReference>
<evidence type="ECO:0000256" key="3">
    <source>
        <dbReference type="ARBA" id="ARBA00023125"/>
    </source>
</evidence>
<dbReference type="HOGENOM" id="CLU_039613_6_1_5"/>
<dbReference type="eggNOG" id="COG1910">
    <property type="taxonomic scope" value="Bacteria"/>
</dbReference>
<dbReference type="AlphaFoldDB" id="B8ICD9"/>
<dbReference type="PANTHER" id="PTHR30126">
    <property type="entry name" value="HTH-TYPE TRANSCRIPTIONAL REGULATOR"/>
    <property type="match status" value="1"/>
</dbReference>
<feature type="domain" description="HTH lysR-type" evidence="5">
    <location>
        <begin position="1"/>
        <end position="58"/>
    </location>
</feature>
<keyword evidence="2" id="KW-0805">Transcription regulation</keyword>
<dbReference type="eggNOG" id="COG0583">
    <property type="taxonomic scope" value="Bacteria"/>
</dbReference>
<sequence length="294" mass="31934">MSISKLRAFHLVASAGGFTQAARQASVSQSGLSGQVRELEAASGLHLFDRKPRGAVLSENGRELFAITTRLFEAEAEAQRFLRRAPRDGEAGHLRVAGDGPIVPLAILQALKRSRPQLTFSLVIDNSDRVVEQVQNFRADVGVTATRPDTDQLHGVYLMSMKIGLCVSRSHPLAGRRIAMRDLAGLALVLRERGSRTRAVLEANLAEHGVETGPVLEISTRDGIREAVAGGLGCGVVADREFGHDSRLAFVPIVDARIGIDEYAITLAERRNQPLVRAFFDGARSWRSEPPEMA</sequence>
<keyword evidence="7" id="KW-1185">Reference proteome</keyword>
<dbReference type="Pfam" id="PF03466">
    <property type="entry name" value="LysR_substrate"/>
    <property type="match status" value="1"/>
</dbReference>
<dbReference type="InterPro" id="IPR036390">
    <property type="entry name" value="WH_DNA-bd_sf"/>
</dbReference>
<dbReference type="GO" id="GO:0000976">
    <property type="term" value="F:transcription cis-regulatory region binding"/>
    <property type="evidence" value="ECO:0007669"/>
    <property type="project" value="TreeGrafter"/>
</dbReference>
<evidence type="ECO:0000256" key="4">
    <source>
        <dbReference type="ARBA" id="ARBA00023163"/>
    </source>
</evidence>
<keyword evidence="3" id="KW-0238">DNA-binding</keyword>
<keyword evidence="4" id="KW-0804">Transcription</keyword>
<dbReference type="Pfam" id="PF00126">
    <property type="entry name" value="HTH_1"/>
    <property type="match status" value="1"/>
</dbReference>
<evidence type="ECO:0000313" key="6">
    <source>
        <dbReference type="EMBL" id="ACL55527.1"/>
    </source>
</evidence>
<dbReference type="SUPFAM" id="SSF46785">
    <property type="entry name" value="Winged helix' DNA-binding domain"/>
    <property type="match status" value="1"/>
</dbReference>
<evidence type="ECO:0000313" key="7">
    <source>
        <dbReference type="Proteomes" id="UP000008207"/>
    </source>
</evidence>
<organism evidence="6 7">
    <name type="scientific">Methylobacterium nodulans (strain LMG 21967 / CNCM I-2342 / ORS 2060)</name>
    <dbReference type="NCBI Taxonomy" id="460265"/>
    <lineage>
        <taxon>Bacteria</taxon>
        <taxon>Pseudomonadati</taxon>
        <taxon>Pseudomonadota</taxon>
        <taxon>Alphaproteobacteria</taxon>
        <taxon>Hyphomicrobiales</taxon>
        <taxon>Methylobacteriaceae</taxon>
        <taxon>Methylobacterium</taxon>
    </lineage>
</organism>